<dbReference type="PRINTS" id="PR00409">
    <property type="entry name" value="PHDIOXRDTASE"/>
</dbReference>
<evidence type="ECO:0000313" key="3">
    <source>
        <dbReference type="EMBL" id="MFC3105342.1"/>
    </source>
</evidence>
<dbReference type="PROSITE" id="PS51384">
    <property type="entry name" value="FAD_FR"/>
    <property type="match status" value="1"/>
</dbReference>
<dbReference type="RefSeq" id="WP_380690899.1">
    <property type="nucleotide sequence ID" value="NZ_JBHRSS010000008.1"/>
</dbReference>
<feature type="region of interest" description="Disordered" evidence="1">
    <location>
        <begin position="1"/>
        <end position="28"/>
    </location>
</feature>
<dbReference type="Proteomes" id="UP001595462">
    <property type="component" value="Unassembled WGS sequence"/>
</dbReference>
<dbReference type="CDD" id="cd06184">
    <property type="entry name" value="flavohem_like_fad_nad_binding"/>
    <property type="match status" value="1"/>
</dbReference>
<dbReference type="Pfam" id="PF00175">
    <property type="entry name" value="NAD_binding_1"/>
    <property type="match status" value="1"/>
</dbReference>
<evidence type="ECO:0000256" key="1">
    <source>
        <dbReference type="SAM" id="MobiDB-lite"/>
    </source>
</evidence>
<dbReference type="InterPro" id="IPR017927">
    <property type="entry name" value="FAD-bd_FR_type"/>
</dbReference>
<reference evidence="4" key="1">
    <citation type="journal article" date="2019" name="Int. J. Syst. Evol. Microbiol.">
        <title>The Global Catalogue of Microorganisms (GCM) 10K type strain sequencing project: providing services to taxonomists for standard genome sequencing and annotation.</title>
        <authorList>
            <consortium name="The Broad Institute Genomics Platform"/>
            <consortium name="The Broad Institute Genome Sequencing Center for Infectious Disease"/>
            <person name="Wu L."/>
            <person name="Ma J."/>
        </authorList>
    </citation>
    <scope>NUCLEOTIDE SEQUENCE [LARGE SCALE GENOMIC DNA]</scope>
    <source>
        <strain evidence="4">KCTC 52640</strain>
    </source>
</reference>
<dbReference type="SUPFAM" id="SSF52343">
    <property type="entry name" value="Ferredoxin reductase-like, C-terminal NADP-linked domain"/>
    <property type="match status" value="1"/>
</dbReference>
<feature type="domain" description="FAD-binding FR-type" evidence="2">
    <location>
        <begin position="301"/>
        <end position="406"/>
    </location>
</feature>
<evidence type="ECO:0000259" key="2">
    <source>
        <dbReference type="PROSITE" id="PS51384"/>
    </source>
</evidence>
<keyword evidence="4" id="KW-1185">Reference proteome</keyword>
<dbReference type="InterPro" id="IPR001433">
    <property type="entry name" value="OxRdtase_FAD/NAD-bd"/>
</dbReference>
<proteinExistence type="predicted"/>
<dbReference type="InterPro" id="IPR012349">
    <property type="entry name" value="Split_barrel_FMN-bd"/>
</dbReference>
<dbReference type="Gene3D" id="2.40.30.10">
    <property type="entry name" value="Translation factors"/>
    <property type="match status" value="1"/>
</dbReference>
<accession>A0ABV7EUW7</accession>
<dbReference type="PANTHER" id="PTHR42815:SF2">
    <property type="entry name" value="FAD-BINDING, PUTATIVE (AFU_ORTHOLOGUE AFUA_6G07600)-RELATED"/>
    <property type="match status" value="1"/>
</dbReference>
<dbReference type="PANTHER" id="PTHR42815">
    <property type="entry name" value="FAD-BINDING, PUTATIVE (AFU_ORTHOLOGUE AFUA_6G07600)-RELATED"/>
    <property type="match status" value="1"/>
</dbReference>
<organism evidence="3 4">
    <name type="scientific">Salinisphaera aquimarina</name>
    <dbReference type="NCBI Taxonomy" id="2094031"/>
    <lineage>
        <taxon>Bacteria</taxon>
        <taxon>Pseudomonadati</taxon>
        <taxon>Pseudomonadota</taxon>
        <taxon>Gammaproteobacteria</taxon>
        <taxon>Salinisphaerales</taxon>
        <taxon>Salinisphaeraceae</taxon>
        <taxon>Salinisphaera</taxon>
    </lineage>
</organism>
<dbReference type="Pfam" id="PF00970">
    <property type="entry name" value="FAD_binding_6"/>
    <property type="match status" value="1"/>
</dbReference>
<evidence type="ECO:0000313" key="4">
    <source>
        <dbReference type="Proteomes" id="UP001595462"/>
    </source>
</evidence>
<dbReference type="SUPFAM" id="SSF63380">
    <property type="entry name" value="Riboflavin synthase domain-like"/>
    <property type="match status" value="1"/>
</dbReference>
<dbReference type="InterPro" id="IPR017938">
    <property type="entry name" value="Riboflavin_synthase-like_b-brl"/>
</dbReference>
<comment type="caution">
    <text evidence="3">The sequence shown here is derived from an EMBL/GenBank/DDBJ whole genome shotgun (WGS) entry which is preliminary data.</text>
</comment>
<gene>
    <name evidence="3" type="ORF">ACFOSU_15785</name>
</gene>
<dbReference type="Gene3D" id="2.30.110.10">
    <property type="entry name" value="Electron Transport, Fmn-binding Protein, Chain A"/>
    <property type="match status" value="1"/>
</dbReference>
<feature type="compositionally biased region" description="Polar residues" evidence="1">
    <location>
        <begin position="1"/>
        <end position="17"/>
    </location>
</feature>
<dbReference type="Gene3D" id="3.40.50.80">
    <property type="entry name" value="Nucleotide-binding domain of ferredoxin-NADP reductase (FNR) module"/>
    <property type="match status" value="1"/>
</dbReference>
<dbReference type="EMBL" id="JBHRSS010000008">
    <property type="protein sequence ID" value="MFC3105342.1"/>
    <property type="molecule type" value="Genomic_DNA"/>
</dbReference>
<dbReference type="InterPro" id="IPR008333">
    <property type="entry name" value="Cbr1-like_FAD-bd_dom"/>
</dbReference>
<name>A0ABV7EUW7_9GAMM</name>
<protein>
    <submittedName>
        <fullName evidence="3">FAD-binding oxidoreductase</fullName>
    </submittedName>
</protein>
<dbReference type="InterPro" id="IPR039261">
    <property type="entry name" value="FNR_nucleotide-bd"/>
</dbReference>
<sequence length="549" mass="59467">MTPSPFHTGETYAQQQAGVGDDPEASARQSIRGYLPEQHRAFHTSLPFIIAAARDDQGQPWATILAGPEGFVTSPDPRTLLIDTSVFSGDALDGALGADVDLGLLGIELASRRRNRVNGRVKRHDSGAITLAVDQTFGNCPQYIRQREWRHVVQSSPGTPRRGCRLTADQCRWITSADTFFIASGYRGEGESPMFGMDASHRGGEPGFVQVENNRHLVFPDYAGNHYFNTLGNLVLDPRAGLLFVDFEQGSLLQLAVRTTIDWHSSAVAAFPGARRLIHCEIDAVVELLMVLPLRWEAGGSPVRALRLVSKTTESDDVTSFVFAARDGGQLPPFQAGQHLPLELKVPGQTQSVRRTYSLSNGPSKERYRISVKRGPDGLASSHLHDNVDVGAIINANAPAGDFVLAGNHAPIVLISAGIGVTPMISMLESLAETGDDRPVLFIHGARDGRHHPLAQEVRDAAARRTGIQTHVAYSRPRPEDRLGLDYDSAGRVDGPLIASLIVDNEAEYYVCGPVRFMADIQNGLETSGVAADRVHTESFGPASRAGNR</sequence>